<accession>A0A8J8NBW3</accession>
<sequence length="140" mass="16644">MLYYNSFLEEPDHQRHLQQSLGHESQTQKFIYRIDKAPPIIQKVLDELGWVQFDEKTHQANQWNLWWKAARQESQMINGFRPSVSEYQAGLTHQRFVHFPKTSLICTKDNLCRQLRKMKVSINIISIFRTFLVPSTTSLH</sequence>
<organism evidence="1 2">
    <name type="scientific">Halteria grandinella</name>
    <dbReference type="NCBI Taxonomy" id="5974"/>
    <lineage>
        <taxon>Eukaryota</taxon>
        <taxon>Sar</taxon>
        <taxon>Alveolata</taxon>
        <taxon>Ciliophora</taxon>
        <taxon>Intramacronucleata</taxon>
        <taxon>Spirotrichea</taxon>
        <taxon>Stichotrichia</taxon>
        <taxon>Sporadotrichida</taxon>
        <taxon>Halteriidae</taxon>
        <taxon>Halteria</taxon>
    </lineage>
</organism>
<evidence type="ECO:0000313" key="1">
    <source>
        <dbReference type="EMBL" id="TNV71805.1"/>
    </source>
</evidence>
<proteinExistence type="predicted"/>
<evidence type="ECO:0000313" key="2">
    <source>
        <dbReference type="Proteomes" id="UP000785679"/>
    </source>
</evidence>
<comment type="caution">
    <text evidence="1">The sequence shown here is derived from an EMBL/GenBank/DDBJ whole genome shotgun (WGS) entry which is preliminary data.</text>
</comment>
<dbReference type="EMBL" id="RRYP01027230">
    <property type="protein sequence ID" value="TNV71805.1"/>
    <property type="molecule type" value="Genomic_DNA"/>
</dbReference>
<dbReference type="Proteomes" id="UP000785679">
    <property type="component" value="Unassembled WGS sequence"/>
</dbReference>
<protein>
    <submittedName>
        <fullName evidence="1">Uncharacterized protein</fullName>
    </submittedName>
</protein>
<dbReference type="AlphaFoldDB" id="A0A8J8NBW3"/>
<name>A0A8J8NBW3_HALGN</name>
<keyword evidence="2" id="KW-1185">Reference proteome</keyword>
<reference evidence="1" key="1">
    <citation type="submission" date="2019-06" db="EMBL/GenBank/DDBJ databases">
        <authorList>
            <person name="Zheng W."/>
        </authorList>
    </citation>
    <scope>NUCLEOTIDE SEQUENCE</scope>
    <source>
        <strain evidence="1">QDHG01</strain>
    </source>
</reference>
<gene>
    <name evidence="1" type="ORF">FGO68_gene14202</name>
</gene>